<accession>A0A2S6I8D4</accession>
<name>A0A2S6I8D4_9BACT</name>
<dbReference type="Proteomes" id="UP000237662">
    <property type="component" value="Unassembled WGS sequence"/>
</dbReference>
<evidence type="ECO:0000313" key="2">
    <source>
        <dbReference type="Proteomes" id="UP000237662"/>
    </source>
</evidence>
<proteinExistence type="predicted"/>
<evidence type="ECO:0000313" key="1">
    <source>
        <dbReference type="EMBL" id="PPK87748.1"/>
    </source>
</evidence>
<reference evidence="1 2" key="1">
    <citation type="submission" date="2018-02" db="EMBL/GenBank/DDBJ databases">
        <title>Genomic Encyclopedia of Archaeal and Bacterial Type Strains, Phase II (KMG-II): from individual species to whole genera.</title>
        <authorList>
            <person name="Goeker M."/>
        </authorList>
    </citation>
    <scope>NUCLEOTIDE SEQUENCE [LARGE SCALE GENOMIC DNA]</scope>
    <source>
        <strain evidence="1 2">DSM 29526</strain>
    </source>
</reference>
<dbReference type="EMBL" id="PTJC01000005">
    <property type="protein sequence ID" value="PPK87748.1"/>
    <property type="molecule type" value="Genomic_DNA"/>
</dbReference>
<protein>
    <submittedName>
        <fullName evidence="1">Uncharacterized protein</fullName>
    </submittedName>
</protein>
<gene>
    <name evidence="1" type="ORF">CLV84_0699</name>
</gene>
<comment type="caution">
    <text evidence="1">The sequence shown here is derived from an EMBL/GenBank/DDBJ whole genome shotgun (WGS) entry which is preliminary data.</text>
</comment>
<dbReference type="AlphaFoldDB" id="A0A2S6I8D4"/>
<sequence>MIAVYFANLLVGGALSVLTVKWKVENLKSLQPVIHIEKLIGFLACKQLVLEAYLLQKVAIVNQRFIS</sequence>
<organism evidence="1 2">
    <name type="scientific">Neolewinella xylanilytica</name>
    <dbReference type="NCBI Taxonomy" id="1514080"/>
    <lineage>
        <taxon>Bacteria</taxon>
        <taxon>Pseudomonadati</taxon>
        <taxon>Bacteroidota</taxon>
        <taxon>Saprospiria</taxon>
        <taxon>Saprospirales</taxon>
        <taxon>Lewinellaceae</taxon>
        <taxon>Neolewinella</taxon>
    </lineage>
</organism>
<keyword evidence="2" id="KW-1185">Reference proteome</keyword>